<dbReference type="OrthoDB" id="594804at2759"/>
<gene>
    <name evidence="2" type="ordered locus">AALP_Aa5g246900</name>
</gene>
<keyword evidence="3" id="KW-1185">Reference proteome</keyword>
<sequence>MTSDQSRNASYGYLVGNATDFLMGICNVQILHLFANTLEVLTFCCELIPVFKYLIHLTIETHQNSGWESLPKLLKNSPNLETLVFEGLHHRYTIKCGDVDGCLCKYSGEIPTCLSSSPVKVLKVLRFGETGVENEIELVKLFLETMPRLEQLTLYYDTSSNDDLIKVSSQLNKLRRVASPNCEIQVISSKLS</sequence>
<proteinExistence type="predicted"/>
<evidence type="ECO:0000313" key="2">
    <source>
        <dbReference type="EMBL" id="KFK35161.1"/>
    </source>
</evidence>
<feature type="domain" description="FBD" evidence="1">
    <location>
        <begin position="112"/>
        <end position="187"/>
    </location>
</feature>
<dbReference type="Gramene" id="KFK35161">
    <property type="protein sequence ID" value="KFK35161"/>
    <property type="gene ID" value="AALP_AA5G246900"/>
</dbReference>
<dbReference type="Proteomes" id="UP000029120">
    <property type="component" value="Chromosome 5"/>
</dbReference>
<dbReference type="AlphaFoldDB" id="A0A087GZ59"/>
<dbReference type="InterPro" id="IPR006566">
    <property type="entry name" value="FBD"/>
</dbReference>
<evidence type="ECO:0000313" key="3">
    <source>
        <dbReference type="Proteomes" id="UP000029120"/>
    </source>
</evidence>
<dbReference type="SUPFAM" id="SSF52047">
    <property type="entry name" value="RNI-like"/>
    <property type="match status" value="1"/>
</dbReference>
<organism evidence="2 3">
    <name type="scientific">Arabis alpina</name>
    <name type="common">Alpine rock-cress</name>
    <dbReference type="NCBI Taxonomy" id="50452"/>
    <lineage>
        <taxon>Eukaryota</taxon>
        <taxon>Viridiplantae</taxon>
        <taxon>Streptophyta</taxon>
        <taxon>Embryophyta</taxon>
        <taxon>Tracheophyta</taxon>
        <taxon>Spermatophyta</taxon>
        <taxon>Magnoliopsida</taxon>
        <taxon>eudicotyledons</taxon>
        <taxon>Gunneridae</taxon>
        <taxon>Pentapetalae</taxon>
        <taxon>rosids</taxon>
        <taxon>malvids</taxon>
        <taxon>Brassicales</taxon>
        <taxon>Brassicaceae</taxon>
        <taxon>Arabideae</taxon>
        <taxon>Arabis</taxon>
    </lineage>
</organism>
<protein>
    <recommendedName>
        <fullName evidence="1">FBD domain-containing protein</fullName>
    </recommendedName>
</protein>
<dbReference type="InterPro" id="IPR032675">
    <property type="entry name" value="LRR_dom_sf"/>
</dbReference>
<dbReference type="PANTHER" id="PTHR31293">
    <property type="entry name" value="RNI-LIKE SUPERFAMILY PROTEIN"/>
    <property type="match status" value="1"/>
</dbReference>
<dbReference type="eggNOG" id="KOG0017">
    <property type="taxonomic scope" value="Eukaryota"/>
</dbReference>
<dbReference type="OMA" id="ANCKIQI"/>
<reference evidence="3" key="1">
    <citation type="journal article" date="2015" name="Nat. Plants">
        <title>Genome expansion of Arabis alpina linked with retrotransposition and reduced symmetric DNA methylation.</title>
        <authorList>
            <person name="Willing E.M."/>
            <person name="Rawat V."/>
            <person name="Mandakova T."/>
            <person name="Maumus F."/>
            <person name="James G.V."/>
            <person name="Nordstroem K.J."/>
            <person name="Becker C."/>
            <person name="Warthmann N."/>
            <person name="Chica C."/>
            <person name="Szarzynska B."/>
            <person name="Zytnicki M."/>
            <person name="Albani M.C."/>
            <person name="Kiefer C."/>
            <person name="Bergonzi S."/>
            <person name="Castaings L."/>
            <person name="Mateos J.L."/>
            <person name="Berns M.C."/>
            <person name="Bujdoso N."/>
            <person name="Piofczyk T."/>
            <person name="de Lorenzo L."/>
            <person name="Barrero-Sicilia C."/>
            <person name="Mateos I."/>
            <person name="Piednoel M."/>
            <person name="Hagmann J."/>
            <person name="Chen-Min-Tao R."/>
            <person name="Iglesias-Fernandez R."/>
            <person name="Schuster S.C."/>
            <person name="Alonso-Blanco C."/>
            <person name="Roudier F."/>
            <person name="Carbonero P."/>
            <person name="Paz-Ares J."/>
            <person name="Davis S.J."/>
            <person name="Pecinka A."/>
            <person name="Quesneville H."/>
            <person name="Colot V."/>
            <person name="Lysak M.A."/>
            <person name="Weigel D."/>
            <person name="Coupland G."/>
            <person name="Schneeberger K."/>
        </authorList>
    </citation>
    <scope>NUCLEOTIDE SEQUENCE [LARGE SCALE GENOMIC DNA]</scope>
    <source>
        <strain evidence="3">cv. Pajares</strain>
    </source>
</reference>
<dbReference type="EMBL" id="CM002873">
    <property type="protein sequence ID" value="KFK35161.1"/>
    <property type="molecule type" value="Genomic_DNA"/>
</dbReference>
<name>A0A087GZ59_ARAAL</name>
<dbReference type="SMART" id="SM00579">
    <property type="entry name" value="FBD"/>
    <property type="match status" value="1"/>
</dbReference>
<dbReference type="InterPro" id="IPR055294">
    <property type="entry name" value="FBL60-like"/>
</dbReference>
<dbReference type="PANTHER" id="PTHR31293:SF12">
    <property type="entry name" value="RNI-LIKE SUPERFAMILY PROTEIN"/>
    <property type="match status" value="1"/>
</dbReference>
<evidence type="ECO:0000259" key="1">
    <source>
        <dbReference type="SMART" id="SM00579"/>
    </source>
</evidence>
<accession>A0A087GZ59</accession>
<dbReference type="Gene3D" id="3.80.10.10">
    <property type="entry name" value="Ribonuclease Inhibitor"/>
    <property type="match status" value="1"/>
</dbReference>